<dbReference type="Gene3D" id="3.20.20.140">
    <property type="entry name" value="Metal-dependent hydrolases"/>
    <property type="match status" value="1"/>
</dbReference>
<accession>A0A7V2SYM6</accession>
<evidence type="ECO:0000313" key="5">
    <source>
        <dbReference type="EMBL" id="HFC91829.1"/>
    </source>
</evidence>
<dbReference type="EMBL" id="DRMS01000139">
    <property type="protein sequence ID" value="HFC91829.1"/>
    <property type="molecule type" value="Genomic_DNA"/>
</dbReference>
<dbReference type="InterPro" id="IPR018228">
    <property type="entry name" value="DNase_TatD-rel_CS"/>
</dbReference>
<dbReference type="GO" id="GO:0005829">
    <property type="term" value="C:cytosol"/>
    <property type="evidence" value="ECO:0007669"/>
    <property type="project" value="TreeGrafter"/>
</dbReference>
<dbReference type="GO" id="GO:0004536">
    <property type="term" value="F:DNA nuclease activity"/>
    <property type="evidence" value="ECO:0007669"/>
    <property type="project" value="InterPro"/>
</dbReference>
<evidence type="ECO:0000256" key="1">
    <source>
        <dbReference type="ARBA" id="ARBA00009275"/>
    </source>
</evidence>
<keyword evidence="3" id="KW-0378">Hydrolase</keyword>
<feature type="binding site" evidence="4">
    <location>
        <position position="8"/>
    </location>
    <ligand>
        <name>a divalent metal cation</name>
        <dbReference type="ChEBI" id="CHEBI:60240"/>
        <label>1</label>
    </ligand>
</feature>
<dbReference type="InterPro" id="IPR032466">
    <property type="entry name" value="Metal_Hydrolase"/>
</dbReference>
<sequence length="259" mass="29400">MLTDSHCHLDKIKLDGFDNNFNNLITMATESDVSRFLCVCIDLERFNDVLQIAIQYPQIYCSVGVHPTSEDVKEPTINDLIELATNDEVVAIGETGLDYFRISDEDQNMEWQRDRFRVHINAAKQVNKPLIIHTRSAKADTLRILAEEGADSIGGVIHCFAEDWETAQKAIDLNFHISFSGIVTFNSAKELQFVAQQVPEDRILIETDSPWLAPVPKRGKLNQPAYVKYIAEKVAELRGDSYQHIAKISSENFERLFLS</sequence>
<feature type="binding site" evidence="4">
    <location>
        <position position="133"/>
    </location>
    <ligand>
        <name>a divalent metal cation</name>
        <dbReference type="ChEBI" id="CHEBI:60240"/>
        <label>2</label>
    </ligand>
</feature>
<feature type="binding site" evidence="4">
    <location>
        <position position="94"/>
    </location>
    <ligand>
        <name>a divalent metal cation</name>
        <dbReference type="ChEBI" id="CHEBI:60240"/>
        <label>1</label>
    </ligand>
</feature>
<organism evidence="5">
    <name type="scientific">Leucothrix mucor</name>
    <dbReference type="NCBI Taxonomy" id="45248"/>
    <lineage>
        <taxon>Bacteria</taxon>
        <taxon>Pseudomonadati</taxon>
        <taxon>Pseudomonadota</taxon>
        <taxon>Gammaproteobacteria</taxon>
        <taxon>Thiotrichales</taxon>
        <taxon>Thiotrichaceae</taxon>
        <taxon>Leucothrix</taxon>
    </lineage>
</organism>
<name>A0A7V2SYM6_LEUMU</name>
<comment type="similarity">
    <text evidence="1">Belongs to the metallo-dependent hydrolases superfamily. TatD-type hydrolase family.</text>
</comment>
<reference evidence="5" key="1">
    <citation type="journal article" date="2020" name="mSystems">
        <title>Genome- and Community-Level Interaction Insights into Carbon Utilization and Element Cycling Functions of Hydrothermarchaeota in Hydrothermal Sediment.</title>
        <authorList>
            <person name="Zhou Z."/>
            <person name="Liu Y."/>
            <person name="Xu W."/>
            <person name="Pan J."/>
            <person name="Luo Z.H."/>
            <person name="Li M."/>
        </authorList>
    </citation>
    <scope>NUCLEOTIDE SEQUENCE [LARGE SCALE GENOMIC DNA]</scope>
    <source>
        <strain evidence="5">HyVt-493</strain>
    </source>
</reference>
<dbReference type="CDD" id="cd01310">
    <property type="entry name" value="TatD_DNAse"/>
    <property type="match status" value="1"/>
</dbReference>
<dbReference type="InterPro" id="IPR001130">
    <property type="entry name" value="TatD-like"/>
</dbReference>
<dbReference type="PIRSF" id="PIRSF005902">
    <property type="entry name" value="DNase_TatD"/>
    <property type="match status" value="1"/>
</dbReference>
<dbReference type="SUPFAM" id="SSF51556">
    <property type="entry name" value="Metallo-dependent hydrolases"/>
    <property type="match status" value="1"/>
</dbReference>
<dbReference type="PANTHER" id="PTHR46124">
    <property type="entry name" value="D-AMINOACYL-TRNA DEACYLASE"/>
    <property type="match status" value="1"/>
</dbReference>
<feature type="binding site" evidence="4">
    <location>
        <position position="158"/>
    </location>
    <ligand>
        <name>a divalent metal cation</name>
        <dbReference type="ChEBI" id="CHEBI:60240"/>
        <label>2</label>
    </ligand>
</feature>
<gene>
    <name evidence="5" type="ORF">ENJ51_03365</name>
</gene>
<feature type="binding site" evidence="4">
    <location>
        <position position="6"/>
    </location>
    <ligand>
        <name>a divalent metal cation</name>
        <dbReference type="ChEBI" id="CHEBI:60240"/>
        <label>1</label>
    </ligand>
</feature>
<dbReference type="FunFam" id="3.20.20.140:FF:000005">
    <property type="entry name" value="TatD family hydrolase"/>
    <property type="match status" value="1"/>
</dbReference>
<dbReference type="Proteomes" id="UP000885750">
    <property type="component" value="Unassembled WGS sequence"/>
</dbReference>
<keyword evidence="2 4" id="KW-0479">Metal-binding</keyword>
<feature type="binding site" evidence="4">
    <location>
        <position position="208"/>
    </location>
    <ligand>
        <name>a divalent metal cation</name>
        <dbReference type="ChEBI" id="CHEBI:60240"/>
        <label>1</label>
    </ligand>
</feature>
<protein>
    <submittedName>
        <fullName evidence="5">TatD family deoxyribonuclease</fullName>
    </submittedName>
</protein>
<dbReference type="GO" id="GO:0016788">
    <property type="term" value="F:hydrolase activity, acting on ester bonds"/>
    <property type="evidence" value="ECO:0007669"/>
    <property type="project" value="InterPro"/>
</dbReference>
<dbReference type="GO" id="GO:0046872">
    <property type="term" value="F:metal ion binding"/>
    <property type="evidence" value="ECO:0007669"/>
    <property type="project" value="UniProtKB-KW"/>
</dbReference>
<dbReference type="PROSITE" id="PS01091">
    <property type="entry name" value="TATD_3"/>
    <property type="match status" value="1"/>
</dbReference>
<dbReference type="Pfam" id="PF01026">
    <property type="entry name" value="TatD_DNase"/>
    <property type="match status" value="1"/>
</dbReference>
<dbReference type="PANTHER" id="PTHR46124:SF2">
    <property type="entry name" value="D-AMINOACYL-TRNA DEACYLASE"/>
    <property type="match status" value="1"/>
</dbReference>
<proteinExistence type="inferred from homology"/>
<comment type="caution">
    <text evidence="5">The sequence shown here is derived from an EMBL/GenBank/DDBJ whole genome shotgun (WGS) entry which is preliminary data.</text>
</comment>
<evidence type="ECO:0000256" key="3">
    <source>
        <dbReference type="ARBA" id="ARBA00022801"/>
    </source>
</evidence>
<dbReference type="NCBIfam" id="TIGR00010">
    <property type="entry name" value="YchF/TatD family DNA exonuclease"/>
    <property type="match status" value="1"/>
</dbReference>
<evidence type="ECO:0000256" key="4">
    <source>
        <dbReference type="PIRSR" id="PIRSR005902-1"/>
    </source>
</evidence>
<evidence type="ECO:0000256" key="2">
    <source>
        <dbReference type="ARBA" id="ARBA00022723"/>
    </source>
</evidence>
<dbReference type="AlphaFoldDB" id="A0A7V2SYM6"/>
<dbReference type="InterPro" id="IPR015991">
    <property type="entry name" value="TatD/YcfH-like"/>
</dbReference>